<evidence type="ECO:0000313" key="3">
    <source>
        <dbReference type="EMBL" id="RKR74525.1"/>
    </source>
</evidence>
<keyword evidence="1" id="KW-0812">Transmembrane</keyword>
<evidence type="ECO:0000259" key="2">
    <source>
        <dbReference type="Pfam" id="PF06439"/>
    </source>
</evidence>
<accession>A0A495IHA0</accession>
<dbReference type="Pfam" id="PF06439">
    <property type="entry name" value="3keto-disac_hyd"/>
    <property type="match status" value="1"/>
</dbReference>
<keyword evidence="1" id="KW-0472">Membrane</keyword>
<name>A0A495IHA0_9MICO</name>
<evidence type="ECO:0000256" key="1">
    <source>
        <dbReference type="SAM" id="Phobius"/>
    </source>
</evidence>
<comment type="caution">
    <text evidence="3">The sequence shown here is derived from an EMBL/GenBank/DDBJ whole genome shotgun (WGS) entry which is preliminary data.</text>
</comment>
<dbReference type="EMBL" id="RBKS01000001">
    <property type="protein sequence ID" value="RKR74525.1"/>
    <property type="molecule type" value="Genomic_DNA"/>
</dbReference>
<protein>
    <submittedName>
        <fullName evidence="3">Uncharacterized protein DUF1080</fullName>
    </submittedName>
</protein>
<feature type="transmembrane region" description="Helical" evidence="1">
    <location>
        <begin position="34"/>
        <end position="53"/>
    </location>
</feature>
<dbReference type="Gene3D" id="2.60.120.560">
    <property type="entry name" value="Exo-inulinase, domain 1"/>
    <property type="match status" value="2"/>
</dbReference>
<keyword evidence="4" id="KW-1185">Reference proteome</keyword>
<proteinExistence type="predicted"/>
<dbReference type="GO" id="GO:0016787">
    <property type="term" value="F:hydrolase activity"/>
    <property type="evidence" value="ECO:0007669"/>
    <property type="project" value="InterPro"/>
</dbReference>
<reference evidence="3 4" key="1">
    <citation type="submission" date="2018-10" db="EMBL/GenBank/DDBJ databases">
        <title>Sequencing the genomes of 1000 actinobacteria strains.</title>
        <authorList>
            <person name="Klenk H.-P."/>
        </authorList>
    </citation>
    <scope>NUCLEOTIDE SEQUENCE [LARGE SCALE GENOMIC DNA]</scope>
    <source>
        <strain evidence="3 4">DSM 17894</strain>
    </source>
</reference>
<gene>
    <name evidence="3" type="ORF">C8E83_1644</name>
</gene>
<feature type="domain" description="3-keto-alpha-glucoside-1,2-lyase/3-keto-2-hydroxy-glucal hydratase" evidence="2">
    <location>
        <begin position="96"/>
        <end position="263"/>
    </location>
</feature>
<sequence length="461" mass="46932">MADQESAHDTGAASAPRGVGRARRLLRLTRGRRGAVWATGLLLLAAIVVTVELTPGTSSGFSAVINNSQNTVGTAPNFSASGGVLPYSDGWAGGDTGWIDYGGTWTTASTASGATYTESAGGGAGNKAISGQTSWTDYTLQGDVKILSGTQAGLVFRVTNPGVGADTLNGYYLGLYTSGTMTLGRENNSYASLKSSTYAVSTNTWYHLAVQVVGCVITASVVQVGATPPVTPTYLSYTDTGCPTSGAIGVRDYASTAAFRNITATAGGTTSTTIAPYYAPFANVLTPQYGQTTYGGLWTASSANETYTDNTGGQGDKSVMGLTTWGNYSLTGDVQLNSSATTSTSSGFIVRVVNPSNAVNGMTGYYAGVSSTSLVLVDINSGTATTMATAALPATLGTNTWYHLTVEAVGCTITATAQLKTGSALTVASATDSTSCQTTGAVGVRTIGTSATWRDVAVTPR</sequence>
<organism evidence="3 4">
    <name type="scientific">Frondihabitans australicus</name>
    <dbReference type="NCBI Taxonomy" id="386892"/>
    <lineage>
        <taxon>Bacteria</taxon>
        <taxon>Bacillati</taxon>
        <taxon>Actinomycetota</taxon>
        <taxon>Actinomycetes</taxon>
        <taxon>Micrococcales</taxon>
        <taxon>Microbacteriaceae</taxon>
        <taxon>Frondihabitans</taxon>
    </lineage>
</organism>
<keyword evidence="1" id="KW-1133">Transmembrane helix</keyword>
<dbReference type="OrthoDB" id="5958808at2"/>
<dbReference type="InterPro" id="IPR010496">
    <property type="entry name" value="AL/BT2_dom"/>
</dbReference>
<dbReference type="AlphaFoldDB" id="A0A495IHA0"/>
<evidence type="ECO:0000313" key="4">
    <source>
        <dbReference type="Proteomes" id="UP000280008"/>
    </source>
</evidence>
<dbReference type="RefSeq" id="WP_121369276.1">
    <property type="nucleotide sequence ID" value="NZ_RBKS01000001.1"/>
</dbReference>
<dbReference type="Proteomes" id="UP000280008">
    <property type="component" value="Unassembled WGS sequence"/>
</dbReference>